<evidence type="ECO:0000256" key="5">
    <source>
        <dbReference type="ARBA" id="ARBA00022927"/>
    </source>
</evidence>
<dbReference type="GO" id="GO:0006891">
    <property type="term" value="P:intra-Golgi vesicle-mediated transport"/>
    <property type="evidence" value="ECO:0007669"/>
    <property type="project" value="TreeGrafter"/>
</dbReference>
<feature type="domain" description="COG complex component COG2 C-terminal" evidence="10">
    <location>
        <begin position="630"/>
        <end position="911"/>
    </location>
</feature>
<proteinExistence type="inferred from homology"/>
<dbReference type="GO" id="GO:0000139">
    <property type="term" value="C:Golgi membrane"/>
    <property type="evidence" value="ECO:0007669"/>
    <property type="project" value="UniProtKB-SubCell"/>
</dbReference>
<evidence type="ECO:0000256" key="3">
    <source>
        <dbReference type="ARBA" id="ARBA00020977"/>
    </source>
</evidence>
<reference evidence="11" key="1">
    <citation type="submission" date="2021-01" db="EMBL/GenBank/DDBJ databases">
        <authorList>
            <person name="Corre E."/>
            <person name="Pelletier E."/>
            <person name="Niang G."/>
            <person name="Scheremetjew M."/>
            <person name="Finn R."/>
            <person name="Kale V."/>
            <person name="Holt S."/>
            <person name="Cochrane G."/>
            <person name="Meng A."/>
            <person name="Brown T."/>
            <person name="Cohen L."/>
        </authorList>
    </citation>
    <scope>NUCLEOTIDE SEQUENCE</scope>
    <source>
        <strain evidence="11">CCMP2078</strain>
    </source>
</reference>
<gene>
    <name evidence="11" type="ORF">PPYR1160_LOCUS8976</name>
</gene>
<evidence type="ECO:0000259" key="10">
    <source>
        <dbReference type="Pfam" id="PF12022"/>
    </source>
</evidence>
<evidence type="ECO:0000256" key="6">
    <source>
        <dbReference type="ARBA" id="ARBA00023034"/>
    </source>
</evidence>
<accession>A0A7R9U9Z0</accession>
<dbReference type="GO" id="GO:0017119">
    <property type="term" value="C:Golgi transport complex"/>
    <property type="evidence" value="ECO:0007669"/>
    <property type="project" value="TreeGrafter"/>
</dbReference>
<comment type="similarity">
    <text evidence="2">Belongs to the COG2 family.</text>
</comment>
<dbReference type="Pfam" id="PF12022">
    <property type="entry name" value="COG2_C"/>
    <property type="match status" value="1"/>
</dbReference>
<dbReference type="GO" id="GO:0007030">
    <property type="term" value="P:Golgi organization"/>
    <property type="evidence" value="ECO:0007669"/>
    <property type="project" value="InterPro"/>
</dbReference>
<keyword evidence="4" id="KW-0813">Transport</keyword>
<evidence type="ECO:0000259" key="9">
    <source>
        <dbReference type="Pfam" id="PF06148"/>
    </source>
</evidence>
<dbReference type="EMBL" id="HBEA01011752">
    <property type="protein sequence ID" value="CAD8259474.1"/>
    <property type="molecule type" value="Transcribed_RNA"/>
</dbReference>
<evidence type="ECO:0000256" key="1">
    <source>
        <dbReference type="ARBA" id="ARBA00004395"/>
    </source>
</evidence>
<dbReference type="InterPro" id="IPR024602">
    <property type="entry name" value="COG_su2_N"/>
</dbReference>
<dbReference type="GO" id="GO:0015031">
    <property type="term" value="P:protein transport"/>
    <property type="evidence" value="ECO:0007669"/>
    <property type="project" value="UniProtKB-KW"/>
</dbReference>
<protein>
    <recommendedName>
        <fullName evidence="3">Conserved oligomeric Golgi complex subunit 2</fullName>
    </recommendedName>
    <alternativeName>
        <fullName evidence="8">Component of oligomeric Golgi complex 2</fullName>
    </alternativeName>
</protein>
<evidence type="ECO:0000313" key="11">
    <source>
        <dbReference type="EMBL" id="CAD8259474.1"/>
    </source>
</evidence>
<dbReference type="InterPro" id="IPR024603">
    <property type="entry name" value="COG_complex_COG2_C"/>
</dbReference>
<dbReference type="InterPro" id="IPR009316">
    <property type="entry name" value="COG2"/>
</dbReference>
<keyword evidence="6" id="KW-0333">Golgi apparatus</keyword>
<feature type="domain" description="Conserved oligomeric Golgi complex subunit 2 N-terminal" evidence="9">
    <location>
        <begin position="7"/>
        <end position="77"/>
    </location>
</feature>
<dbReference type="PANTHER" id="PTHR12961">
    <property type="entry name" value="CONSERVED OLIGOMERIC GOLGI COMPLEX COMPONENT 2"/>
    <property type="match status" value="1"/>
</dbReference>
<dbReference type="Pfam" id="PF06148">
    <property type="entry name" value="COG2_N"/>
    <property type="match status" value="1"/>
</dbReference>
<evidence type="ECO:0000256" key="8">
    <source>
        <dbReference type="ARBA" id="ARBA00031344"/>
    </source>
</evidence>
<keyword evidence="7" id="KW-0472">Membrane</keyword>
<evidence type="ECO:0000256" key="7">
    <source>
        <dbReference type="ARBA" id="ARBA00023136"/>
    </source>
</evidence>
<organism evidence="11">
    <name type="scientific">Pinguiococcus pyrenoidosus</name>
    <dbReference type="NCBI Taxonomy" id="172671"/>
    <lineage>
        <taxon>Eukaryota</taxon>
        <taxon>Sar</taxon>
        <taxon>Stramenopiles</taxon>
        <taxon>Ochrophyta</taxon>
        <taxon>Pinguiophyceae</taxon>
        <taxon>Pinguiochrysidales</taxon>
        <taxon>Pinguiochrysidaceae</taxon>
        <taxon>Pinguiococcus</taxon>
    </lineage>
</organism>
<dbReference type="AlphaFoldDB" id="A0A7R9U9Z0"/>
<sequence>MTSEEICFDRDEFGKPDFSAGDFVRKWQASVTLDILQDSLRAYMKELKDRLYELINRDYADFVKISSKLSGVDETVEVLALPLRNVKDEVGALHVAVEEMRVDMQEAMAAVSRSRKCSELLQRCITAVEAASLCQHLLDLSDDDGVGIGSQGGLQKPKEAQAMQHAADQRWEHGKGILDDAAALHIVRLKTTAKATEAEHSSTVAIYASPAVPTERHTRVQVSRLNYRFMRRCFTLERAGHLCRELVQSLRIIDKVAQELKGGEGGGEDRKLKLSRVNSTELDADPELGAISLASEVLETMQPLCHNMERECTTQTSSLFSAAVNPTPIPVLRPTIISDKDRGKVSDPVEELDVADEMLSTGVQAIIRTAALMEKASALEQLFQRLVMKRAIEELLTPGQLDASGGRGLCKGLPKILYSLYVFIVKAALPVVALSEVACAYDEGRQNGPTVAKPDLFLKGIMTPIFGHFLGGLSAIFAPGRADVLQANYTCIHRFLKNVCAATEKVVRMHSAGEPSNGPSKRTALTLEKRVLQCDAYLALEAKWSLPVYFQLRVSDLTQFLESFLTVCNHKGLQSDIGELATAAVAAEGGGSGQRAVGGSTQKDPAQKMADTLLEAHRDRLPAMVESPQRTTDGQSPVLHSPASRAFCMSLLYVWQDNILLAPLVSQALSLTLSLVSRFAEWVRKTFEVFDDDDGEKRAAETALRSPEEAMMLKADVQCLVKWGRDVYVQYASSRALNMLEEGLGVQSDDEQTRQVSSTVSSAVLDAWETLSEANAKDFDVVVSAIAKRCSEVLTGVRGISAAYRFTNKPAPTAPSVYVANILRPLTAFERDWIGDGSASRSPAAETDKLSSFRVKVAALILERLEADVKALMQSVKQMEDALQRRRQPNASKGNRLSDGDKIILQVRLDVDSLKENLEAMGLDLSTIPSWESISELLAARG</sequence>
<keyword evidence="5" id="KW-0653">Protein transport</keyword>
<evidence type="ECO:0000256" key="4">
    <source>
        <dbReference type="ARBA" id="ARBA00022448"/>
    </source>
</evidence>
<comment type="subcellular location">
    <subcellularLocation>
        <location evidence="1">Golgi apparatus membrane</location>
        <topology evidence="1">Peripheral membrane protein</topology>
    </subcellularLocation>
</comment>
<evidence type="ECO:0000256" key="2">
    <source>
        <dbReference type="ARBA" id="ARBA00007603"/>
    </source>
</evidence>
<name>A0A7R9U9Z0_9STRA</name>
<dbReference type="PANTHER" id="PTHR12961:SF0">
    <property type="entry name" value="CONSERVED OLIGOMERIC GOLGI COMPLEX SUBUNIT 2"/>
    <property type="match status" value="1"/>
</dbReference>